<feature type="compositionally biased region" description="Low complexity" evidence="5">
    <location>
        <begin position="26"/>
        <end position="40"/>
    </location>
</feature>
<evidence type="ECO:0000256" key="3">
    <source>
        <dbReference type="ARBA" id="ARBA00022448"/>
    </source>
</evidence>
<dbReference type="InterPro" id="IPR051313">
    <property type="entry name" value="Bact_iron-sidero_bind"/>
</dbReference>
<organism evidence="8 9">
    <name type="scientific">Saccharothrix violaceirubra</name>
    <dbReference type="NCBI Taxonomy" id="413306"/>
    <lineage>
        <taxon>Bacteria</taxon>
        <taxon>Bacillati</taxon>
        <taxon>Actinomycetota</taxon>
        <taxon>Actinomycetes</taxon>
        <taxon>Pseudonocardiales</taxon>
        <taxon>Pseudonocardiaceae</taxon>
        <taxon>Saccharothrix</taxon>
    </lineage>
</organism>
<feature type="region of interest" description="Disordered" evidence="5">
    <location>
        <begin position="26"/>
        <end position="52"/>
    </location>
</feature>
<dbReference type="Pfam" id="PF01497">
    <property type="entry name" value="Peripla_BP_2"/>
    <property type="match status" value="1"/>
</dbReference>
<evidence type="ECO:0000313" key="8">
    <source>
        <dbReference type="EMBL" id="MBB4967026.1"/>
    </source>
</evidence>
<dbReference type="GO" id="GO:1901678">
    <property type="term" value="P:iron coordination entity transport"/>
    <property type="evidence" value="ECO:0007669"/>
    <property type="project" value="UniProtKB-ARBA"/>
</dbReference>
<dbReference type="Gene3D" id="3.40.50.1980">
    <property type="entry name" value="Nitrogenase molybdenum iron protein domain"/>
    <property type="match status" value="2"/>
</dbReference>
<name>A0A7W7T5P7_9PSEU</name>
<feature type="signal peptide" evidence="6">
    <location>
        <begin position="1"/>
        <end position="24"/>
    </location>
</feature>
<dbReference type="PANTHER" id="PTHR30532">
    <property type="entry name" value="IRON III DICITRATE-BINDING PERIPLASMIC PROTEIN"/>
    <property type="match status" value="1"/>
</dbReference>
<keyword evidence="9" id="KW-1185">Reference proteome</keyword>
<evidence type="ECO:0000256" key="2">
    <source>
        <dbReference type="ARBA" id="ARBA00008814"/>
    </source>
</evidence>
<evidence type="ECO:0000313" key="9">
    <source>
        <dbReference type="Proteomes" id="UP000542674"/>
    </source>
</evidence>
<dbReference type="SUPFAM" id="SSF53807">
    <property type="entry name" value="Helical backbone' metal receptor"/>
    <property type="match status" value="1"/>
</dbReference>
<protein>
    <submittedName>
        <fullName evidence="8">Iron complex transport system substrate-binding protein</fullName>
    </submittedName>
</protein>
<sequence length="327" mass="33560">MSSSRTARLLGAALIGALALTACGSGGETTTSSSAPSSAAQDTGPRTITDATGAKVTVPANPKNVVALAETDLDAAIALGVTPIGASKSRQGDSVAGYLSAKVPNVKLVGEIVEPDIEAIAALDPKPDVILYGHFIEPDPAQLADLNAIAPTVVTSIVSDDWKTSLKGVANALNLSAKADEVLKDYDKKVEETKKALGANASAEVSLVRWNPQGPSYLQKQHFASTVVSELGLKRPQVQQTDGTGPSEAVSLEKLDVLDADWIFLGTLNSDGAAALAQAEQNPTWTKLKAVGAKHVVTVDGVPWTSRGGPIAAGVVLDDIRKALGSA</sequence>
<proteinExistence type="inferred from homology"/>
<keyword evidence="3" id="KW-0813">Transport</keyword>
<dbReference type="PROSITE" id="PS51257">
    <property type="entry name" value="PROKAR_LIPOPROTEIN"/>
    <property type="match status" value="1"/>
</dbReference>
<feature type="domain" description="Fe/B12 periplasmic-binding" evidence="7">
    <location>
        <begin position="64"/>
        <end position="327"/>
    </location>
</feature>
<evidence type="ECO:0000256" key="1">
    <source>
        <dbReference type="ARBA" id="ARBA00004196"/>
    </source>
</evidence>
<dbReference type="RefSeq" id="WP_184671390.1">
    <property type="nucleotide sequence ID" value="NZ_BAABAI010000037.1"/>
</dbReference>
<dbReference type="AlphaFoldDB" id="A0A7W7T5P7"/>
<dbReference type="CDD" id="cd01146">
    <property type="entry name" value="FhuD"/>
    <property type="match status" value="1"/>
</dbReference>
<dbReference type="InterPro" id="IPR002491">
    <property type="entry name" value="ABC_transptr_periplasmic_BD"/>
</dbReference>
<comment type="similarity">
    <text evidence="2">Belongs to the bacterial solute-binding protein 8 family.</text>
</comment>
<reference evidence="8 9" key="1">
    <citation type="submission" date="2020-08" db="EMBL/GenBank/DDBJ databases">
        <title>Sequencing the genomes of 1000 actinobacteria strains.</title>
        <authorList>
            <person name="Klenk H.-P."/>
        </authorList>
    </citation>
    <scope>NUCLEOTIDE SEQUENCE [LARGE SCALE GENOMIC DNA]</scope>
    <source>
        <strain evidence="8 9">DSM 45084</strain>
    </source>
</reference>
<evidence type="ECO:0000256" key="5">
    <source>
        <dbReference type="SAM" id="MobiDB-lite"/>
    </source>
</evidence>
<gene>
    <name evidence="8" type="ORF">F4559_004385</name>
</gene>
<comment type="caution">
    <text evidence="8">The sequence shown here is derived from an EMBL/GenBank/DDBJ whole genome shotgun (WGS) entry which is preliminary data.</text>
</comment>
<dbReference type="Proteomes" id="UP000542674">
    <property type="component" value="Unassembled WGS sequence"/>
</dbReference>
<dbReference type="PROSITE" id="PS50983">
    <property type="entry name" value="FE_B12_PBP"/>
    <property type="match status" value="1"/>
</dbReference>
<evidence type="ECO:0000256" key="6">
    <source>
        <dbReference type="SAM" id="SignalP"/>
    </source>
</evidence>
<accession>A0A7W7T5P7</accession>
<comment type="subcellular location">
    <subcellularLocation>
        <location evidence="1">Cell envelope</location>
    </subcellularLocation>
</comment>
<dbReference type="GO" id="GO:0030288">
    <property type="term" value="C:outer membrane-bounded periplasmic space"/>
    <property type="evidence" value="ECO:0007669"/>
    <property type="project" value="TreeGrafter"/>
</dbReference>
<dbReference type="PANTHER" id="PTHR30532:SF25">
    <property type="entry name" value="IRON(III) DICITRATE-BINDING PERIPLASMIC PROTEIN"/>
    <property type="match status" value="1"/>
</dbReference>
<feature type="chain" id="PRO_5038621336" evidence="6">
    <location>
        <begin position="25"/>
        <end position="327"/>
    </location>
</feature>
<keyword evidence="4 6" id="KW-0732">Signal</keyword>
<evidence type="ECO:0000256" key="4">
    <source>
        <dbReference type="ARBA" id="ARBA00022729"/>
    </source>
</evidence>
<dbReference type="EMBL" id="JACHJS010000001">
    <property type="protein sequence ID" value="MBB4967026.1"/>
    <property type="molecule type" value="Genomic_DNA"/>
</dbReference>
<evidence type="ECO:0000259" key="7">
    <source>
        <dbReference type="PROSITE" id="PS50983"/>
    </source>
</evidence>